<dbReference type="Pfam" id="PF00160">
    <property type="entry name" value="Pro_isomerase"/>
    <property type="match status" value="1"/>
</dbReference>
<evidence type="ECO:0000259" key="4">
    <source>
        <dbReference type="PROSITE" id="PS50072"/>
    </source>
</evidence>
<keyword evidence="2 3" id="KW-0413">Isomerase</keyword>
<evidence type="ECO:0000256" key="3">
    <source>
        <dbReference type="RuleBase" id="RU363019"/>
    </source>
</evidence>
<evidence type="ECO:0000313" key="5">
    <source>
        <dbReference type="EMBL" id="OUL59767.1"/>
    </source>
</evidence>
<evidence type="ECO:0000256" key="1">
    <source>
        <dbReference type="ARBA" id="ARBA00023110"/>
    </source>
</evidence>
<dbReference type="Proteomes" id="UP000194841">
    <property type="component" value="Unassembled WGS sequence"/>
</dbReference>
<keyword evidence="6" id="KW-1185">Reference proteome</keyword>
<dbReference type="InterPro" id="IPR044665">
    <property type="entry name" value="E_coli_cyclophilin_A-like"/>
</dbReference>
<organism evidence="5 6">
    <name type="scientific">Pseudoalteromonas ulvae</name>
    <dbReference type="NCBI Taxonomy" id="107327"/>
    <lineage>
        <taxon>Bacteria</taxon>
        <taxon>Pseudomonadati</taxon>
        <taxon>Pseudomonadota</taxon>
        <taxon>Gammaproteobacteria</taxon>
        <taxon>Alteromonadales</taxon>
        <taxon>Pseudoalteromonadaceae</taxon>
        <taxon>Pseudoalteromonas</taxon>
    </lineage>
</organism>
<feature type="domain" description="PPIase cyclophilin-type" evidence="4">
    <location>
        <begin position="23"/>
        <end position="196"/>
    </location>
</feature>
<dbReference type="SUPFAM" id="SSF50891">
    <property type="entry name" value="Cyclophilin-like"/>
    <property type="match status" value="1"/>
</dbReference>
<sequence>MRLPHTLLASALLTGAVYSATAHATLVELNTNQGNIKLHLFDETTPATVANFLNYANKGSYDDTVIHRAITGFVMQGGGFTFEDKLPLTPVATDPAVTNEPKHSNVKGTIAMAKQANNPNSATNQWFINLTDNNDPNNSLNLDQQNGGFTVFGQVVAADMAVVESIMNLTICDSSQLLNFSSPSPLINYTSIQCSDNTDIAEENLVKVMSVTVLDDDPASATNAGITPVENTLIKTEPTKPSSSSGSGSFGMWLMGALGLVALRRFK</sequence>
<dbReference type="PANTHER" id="PTHR43246">
    <property type="entry name" value="PEPTIDYL-PROLYL CIS-TRANS ISOMERASE CYP38, CHLOROPLASTIC"/>
    <property type="match status" value="1"/>
</dbReference>
<feature type="chain" id="PRO_5011823837" description="Peptidyl-prolyl cis-trans isomerase" evidence="3">
    <location>
        <begin position="25"/>
        <end position="267"/>
    </location>
</feature>
<name>A0A244CVU9_PSEDV</name>
<dbReference type="EC" id="5.2.1.8" evidence="3"/>
<accession>A0A244CVU9</accession>
<feature type="signal peptide" evidence="3">
    <location>
        <begin position="1"/>
        <end position="24"/>
    </location>
</feature>
<dbReference type="Gene3D" id="2.40.100.10">
    <property type="entry name" value="Cyclophilin-like"/>
    <property type="match status" value="1"/>
</dbReference>
<comment type="similarity">
    <text evidence="3">Belongs to the cyclophilin-type PPIase family.</text>
</comment>
<dbReference type="InterPro" id="IPR002130">
    <property type="entry name" value="Cyclophilin-type_PPIase_dom"/>
</dbReference>
<dbReference type="InterPro" id="IPR029000">
    <property type="entry name" value="Cyclophilin-like_dom_sf"/>
</dbReference>
<reference evidence="5 6" key="1">
    <citation type="submission" date="2017-02" db="EMBL/GenBank/DDBJ databases">
        <title>Pseudoalteromonas ulvae TC14 Genome.</title>
        <authorList>
            <person name="Molmeret M."/>
        </authorList>
    </citation>
    <scope>NUCLEOTIDE SEQUENCE [LARGE SCALE GENOMIC DNA]</scope>
    <source>
        <strain evidence="5">TC14</strain>
    </source>
</reference>
<proteinExistence type="inferred from homology"/>
<comment type="catalytic activity">
    <reaction evidence="3">
        <text>[protein]-peptidylproline (omega=180) = [protein]-peptidylproline (omega=0)</text>
        <dbReference type="Rhea" id="RHEA:16237"/>
        <dbReference type="Rhea" id="RHEA-COMP:10747"/>
        <dbReference type="Rhea" id="RHEA-COMP:10748"/>
        <dbReference type="ChEBI" id="CHEBI:83833"/>
        <dbReference type="ChEBI" id="CHEBI:83834"/>
        <dbReference type="EC" id="5.2.1.8"/>
    </reaction>
</comment>
<keyword evidence="1 3" id="KW-0697">Rotamase</keyword>
<dbReference type="EMBL" id="MWPV01000001">
    <property type="protein sequence ID" value="OUL59767.1"/>
    <property type="molecule type" value="Genomic_DNA"/>
</dbReference>
<evidence type="ECO:0000313" key="6">
    <source>
        <dbReference type="Proteomes" id="UP000194841"/>
    </source>
</evidence>
<evidence type="ECO:0000256" key="2">
    <source>
        <dbReference type="ARBA" id="ARBA00023235"/>
    </source>
</evidence>
<comment type="function">
    <text evidence="3">PPIases accelerate the folding of proteins. It catalyzes the cis-trans isomerization of proline imidic peptide bonds in oligopeptides.</text>
</comment>
<protein>
    <recommendedName>
        <fullName evidence="3">Peptidyl-prolyl cis-trans isomerase</fullName>
        <shortName evidence="3">PPIase</shortName>
        <ecNumber evidence="3">5.2.1.8</ecNumber>
    </recommendedName>
</protein>
<gene>
    <name evidence="5" type="ORF">B1199_00390</name>
</gene>
<keyword evidence="3" id="KW-0732">Signal</keyword>
<dbReference type="PROSITE" id="PS50072">
    <property type="entry name" value="CSA_PPIASE_2"/>
    <property type="match status" value="1"/>
</dbReference>
<dbReference type="PRINTS" id="PR00153">
    <property type="entry name" value="CSAPPISMRASE"/>
</dbReference>
<dbReference type="AlphaFoldDB" id="A0A244CVU9"/>
<comment type="caution">
    <text evidence="5">The sequence shown here is derived from an EMBL/GenBank/DDBJ whole genome shotgun (WGS) entry which is preliminary data.</text>
</comment>
<dbReference type="GO" id="GO:0003755">
    <property type="term" value="F:peptidyl-prolyl cis-trans isomerase activity"/>
    <property type="evidence" value="ECO:0007669"/>
    <property type="project" value="UniProtKB-UniRule"/>
</dbReference>
<dbReference type="OrthoDB" id="9807797at2"/>
<dbReference type="RefSeq" id="WP_086743158.1">
    <property type="nucleotide sequence ID" value="NZ_MWPV01000001.1"/>
</dbReference>